<gene>
    <name evidence="2" type="ORF">IRJ41_013014</name>
</gene>
<proteinExistence type="predicted"/>
<accession>A0A9W7TVM5</accession>
<name>A0A9W7TVM5_TRIRA</name>
<dbReference type="AlphaFoldDB" id="A0A9W7TVM5"/>
<comment type="caution">
    <text evidence="2">The sequence shown here is derived from an EMBL/GenBank/DDBJ whole genome shotgun (WGS) entry which is preliminary data.</text>
</comment>
<feature type="compositionally biased region" description="Basic and acidic residues" evidence="1">
    <location>
        <begin position="126"/>
        <end position="135"/>
    </location>
</feature>
<feature type="region of interest" description="Disordered" evidence="1">
    <location>
        <begin position="51"/>
        <end position="70"/>
    </location>
</feature>
<protein>
    <submittedName>
        <fullName evidence="2">Uncharacterized protein</fullName>
    </submittedName>
</protein>
<dbReference type="Proteomes" id="UP001059041">
    <property type="component" value="Linkage Group LG11"/>
</dbReference>
<reference evidence="2" key="1">
    <citation type="submission" date="2021-02" db="EMBL/GenBank/DDBJ databases">
        <title>Comparative genomics reveals that relaxation of natural selection precedes convergent phenotypic evolution of cavefish.</title>
        <authorList>
            <person name="Peng Z."/>
        </authorList>
    </citation>
    <scope>NUCLEOTIDE SEQUENCE</scope>
    <source>
        <tissue evidence="2">Muscle</tissue>
    </source>
</reference>
<feature type="compositionally biased region" description="Gly residues" evidence="1">
    <location>
        <begin position="116"/>
        <end position="125"/>
    </location>
</feature>
<evidence type="ECO:0000313" key="2">
    <source>
        <dbReference type="EMBL" id="KAI7803894.1"/>
    </source>
</evidence>
<evidence type="ECO:0000256" key="1">
    <source>
        <dbReference type="SAM" id="MobiDB-lite"/>
    </source>
</evidence>
<feature type="region of interest" description="Disordered" evidence="1">
    <location>
        <begin position="83"/>
        <end position="135"/>
    </location>
</feature>
<keyword evidence="3" id="KW-1185">Reference proteome</keyword>
<organism evidence="2 3">
    <name type="scientific">Triplophysa rosa</name>
    <name type="common">Cave loach</name>
    <dbReference type="NCBI Taxonomy" id="992332"/>
    <lineage>
        <taxon>Eukaryota</taxon>
        <taxon>Metazoa</taxon>
        <taxon>Chordata</taxon>
        <taxon>Craniata</taxon>
        <taxon>Vertebrata</taxon>
        <taxon>Euteleostomi</taxon>
        <taxon>Actinopterygii</taxon>
        <taxon>Neopterygii</taxon>
        <taxon>Teleostei</taxon>
        <taxon>Ostariophysi</taxon>
        <taxon>Cypriniformes</taxon>
        <taxon>Nemacheilidae</taxon>
        <taxon>Triplophysa</taxon>
    </lineage>
</organism>
<dbReference type="EMBL" id="JAFHDT010000011">
    <property type="protein sequence ID" value="KAI7803894.1"/>
    <property type="molecule type" value="Genomic_DNA"/>
</dbReference>
<sequence>MIERARESPSVSRHRFYFHGNGYPTSNIKAITICYTAIIAIIENSRAVKETSTLSTDAPHTRGSPAPKWSGVQHVFPISAVTHRSPQSDLISPLSHESAVNGTHCGRQGRGQKSRVGGGRETGGGRSDKEAGVSD</sequence>
<evidence type="ECO:0000313" key="3">
    <source>
        <dbReference type="Proteomes" id="UP001059041"/>
    </source>
</evidence>